<dbReference type="EMBL" id="BMAT01000051">
    <property type="protein sequence ID" value="GFR58643.1"/>
    <property type="molecule type" value="Genomic_DNA"/>
</dbReference>
<keyword evidence="1" id="KW-0695">RNA-directed DNA polymerase</keyword>
<dbReference type="Proteomes" id="UP000762676">
    <property type="component" value="Unassembled WGS sequence"/>
</dbReference>
<dbReference type="GO" id="GO:0003964">
    <property type="term" value="F:RNA-directed DNA polymerase activity"/>
    <property type="evidence" value="ECO:0007669"/>
    <property type="project" value="UniProtKB-KW"/>
</dbReference>
<reference evidence="1 2" key="1">
    <citation type="journal article" date="2021" name="Elife">
        <title>Chloroplast acquisition without the gene transfer in kleptoplastic sea slugs, Plakobranchus ocellatus.</title>
        <authorList>
            <person name="Maeda T."/>
            <person name="Takahashi S."/>
            <person name="Yoshida T."/>
            <person name="Shimamura S."/>
            <person name="Takaki Y."/>
            <person name="Nagai Y."/>
            <person name="Toyoda A."/>
            <person name="Suzuki Y."/>
            <person name="Arimoto A."/>
            <person name="Ishii H."/>
            <person name="Satoh N."/>
            <person name="Nishiyama T."/>
            <person name="Hasebe M."/>
            <person name="Maruyama T."/>
            <person name="Minagawa J."/>
            <person name="Obokata J."/>
            <person name="Shigenobu S."/>
        </authorList>
    </citation>
    <scope>NUCLEOTIDE SEQUENCE [LARGE SCALE GENOMIC DNA]</scope>
</reference>
<accession>A0AAV4EC58</accession>
<protein>
    <submittedName>
        <fullName evidence="1">RNA-directed DNA polymerase from mobile element jockey</fullName>
    </submittedName>
</protein>
<keyword evidence="1" id="KW-0548">Nucleotidyltransferase</keyword>
<sequence length="147" mass="16936">MSKAGRRILLEVATRMDEERLMRVSELAGMKVKVTRDGYLNTSRGVVKDRDLKGCESEEFLEYVPSVINARRIEIRKGDRRIKTNTFVLTFNTPTPPQEIKAGYLPLMRATHLQVNWSKWLDASHFHQFTCRCVEKLDGCTSNFGQV</sequence>
<dbReference type="AlphaFoldDB" id="A0AAV4EC58"/>
<keyword evidence="2" id="KW-1185">Reference proteome</keyword>
<keyword evidence="1" id="KW-0808">Transferase</keyword>
<name>A0AAV4EC58_9GAST</name>
<comment type="caution">
    <text evidence="1">The sequence shown here is derived from an EMBL/GenBank/DDBJ whole genome shotgun (WGS) entry which is preliminary data.</text>
</comment>
<organism evidence="1 2">
    <name type="scientific">Elysia marginata</name>
    <dbReference type="NCBI Taxonomy" id="1093978"/>
    <lineage>
        <taxon>Eukaryota</taxon>
        <taxon>Metazoa</taxon>
        <taxon>Spiralia</taxon>
        <taxon>Lophotrochozoa</taxon>
        <taxon>Mollusca</taxon>
        <taxon>Gastropoda</taxon>
        <taxon>Heterobranchia</taxon>
        <taxon>Euthyneura</taxon>
        <taxon>Panpulmonata</taxon>
        <taxon>Sacoglossa</taxon>
        <taxon>Placobranchoidea</taxon>
        <taxon>Plakobranchidae</taxon>
        <taxon>Elysia</taxon>
    </lineage>
</organism>
<gene>
    <name evidence="1" type="ORF">ElyMa_000036600</name>
</gene>
<evidence type="ECO:0000313" key="1">
    <source>
        <dbReference type="EMBL" id="GFR58643.1"/>
    </source>
</evidence>
<evidence type="ECO:0000313" key="2">
    <source>
        <dbReference type="Proteomes" id="UP000762676"/>
    </source>
</evidence>
<proteinExistence type="predicted"/>